<organism evidence="7 8">
    <name type="scientific">Parnassius mnemosyne</name>
    <name type="common">clouded apollo</name>
    <dbReference type="NCBI Taxonomy" id="213953"/>
    <lineage>
        <taxon>Eukaryota</taxon>
        <taxon>Metazoa</taxon>
        <taxon>Ecdysozoa</taxon>
        <taxon>Arthropoda</taxon>
        <taxon>Hexapoda</taxon>
        <taxon>Insecta</taxon>
        <taxon>Pterygota</taxon>
        <taxon>Neoptera</taxon>
        <taxon>Endopterygota</taxon>
        <taxon>Lepidoptera</taxon>
        <taxon>Glossata</taxon>
        <taxon>Ditrysia</taxon>
        <taxon>Papilionoidea</taxon>
        <taxon>Papilionidae</taxon>
        <taxon>Parnassiinae</taxon>
        <taxon>Parnassini</taxon>
        <taxon>Parnassius</taxon>
        <taxon>Driopa</taxon>
    </lineage>
</organism>
<dbReference type="Gene3D" id="3.50.50.60">
    <property type="entry name" value="FAD/NAD(P)-binding domain"/>
    <property type="match status" value="1"/>
</dbReference>
<accession>A0AAV1L120</accession>
<dbReference type="InterPro" id="IPR036188">
    <property type="entry name" value="FAD/NAD-bd_sf"/>
</dbReference>
<dbReference type="PROSITE" id="PS00624">
    <property type="entry name" value="GMC_OXRED_2"/>
    <property type="match status" value="1"/>
</dbReference>
<sequence>MFQTPNLNVFVNNFLGFVQTSSYLPWVKWLLRLFALSQAISPTGWPKSYDLRDGDRFDFVVVGAGSAGAILAARLSEVPHFSVLLLEAGGDPPPASVAPSLFGTLAHTKYDWDYRAQLDKNVGAVHPDGVIYMTRGKMLGGCSSNNYEVYARGTPKDYDEWGQVAPGWEWDSVLPYFKKLEGFKDPAVTENPDHAYLHSTDGPVAITRPQTNSYFNEVNEIVLKSYEEMGIKRILELNGPESLGAAQPHYTFANGRRSSTAEAYLRPVRDRYNLKVTKYARVTKVLIDDLRLRASGVEIFLGGKKINVFANLEVIVSAGAIDTPKLLMLSGIGPREELLKFGIHAIVDLPVGRNLQDHLYVPIVFTGKKGIQSIVQNLLVPTELDSYPVPSQSGYFSVKQSYVLQRPQFQIFNIRIGATASPIILFGLRTLANFDEPFSYSISKANKDREIDVTSVLLLHPRSRGEVVLSSSNPFDDPLINMGYFRNEEDVQTTLEGLKYMLQYSNTSYYKNNGGGIAKLDVTACKQLKWGSDDYWRCYVQNTVGSMLHPVGTCKMGPKGVVDEKLRVHGIFGLRVADTSIMPRIPGGNTNAPAMMIGEKAADIIKIDYNAIYKNS</sequence>
<evidence type="ECO:0000256" key="1">
    <source>
        <dbReference type="ARBA" id="ARBA00001974"/>
    </source>
</evidence>
<protein>
    <recommendedName>
        <fullName evidence="6">Glucose-methanol-choline oxidoreductase N-terminal domain-containing protein</fullName>
    </recommendedName>
</protein>
<dbReference type="Proteomes" id="UP001314205">
    <property type="component" value="Unassembled WGS sequence"/>
</dbReference>
<dbReference type="AlphaFoldDB" id="A0AAV1L120"/>
<dbReference type="Pfam" id="PF05199">
    <property type="entry name" value="GMC_oxred_C"/>
    <property type="match status" value="1"/>
</dbReference>
<dbReference type="GO" id="GO:0016614">
    <property type="term" value="F:oxidoreductase activity, acting on CH-OH group of donors"/>
    <property type="evidence" value="ECO:0007669"/>
    <property type="project" value="InterPro"/>
</dbReference>
<dbReference type="SUPFAM" id="SSF51905">
    <property type="entry name" value="FAD/NAD(P)-binding domain"/>
    <property type="match status" value="1"/>
</dbReference>
<reference evidence="7 8" key="1">
    <citation type="submission" date="2023-11" db="EMBL/GenBank/DDBJ databases">
        <authorList>
            <person name="Hedman E."/>
            <person name="Englund M."/>
            <person name="Stromberg M."/>
            <person name="Nyberg Akerstrom W."/>
            <person name="Nylinder S."/>
            <person name="Jareborg N."/>
            <person name="Kallberg Y."/>
            <person name="Kronander E."/>
        </authorList>
    </citation>
    <scope>NUCLEOTIDE SEQUENCE [LARGE SCALE GENOMIC DNA]</scope>
</reference>
<feature type="binding site" evidence="5">
    <location>
        <position position="282"/>
    </location>
    <ligand>
        <name>FAD</name>
        <dbReference type="ChEBI" id="CHEBI:57692"/>
    </ligand>
</feature>
<evidence type="ECO:0000313" key="7">
    <source>
        <dbReference type="EMBL" id="CAK1589031.1"/>
    </source>
</evidence>
<evidence type="ECO:0000313" key="8">
    <source>
        <dbReference type="Proteomes" id="UP001314205"/>
    </source>
</evidence>
<dbReference type="Pfam" id="PF00732">
    <property type="entry name" value="GMC_oxred_N"/>
    <property type="match status" value="1"/>
</dbReference>
<keyword evidence="3" id="KW-0285">Flavoprotein</keyword>
<name>A0AAV1L120_9NEOP</name>
<dbReference type="InterPro" id="IPR000172">
    <property type="entry name" value="GMC_OxRdtase_N"/>
</dbReference>
<dbReference type="PANTHER" id="PTHR11552:SF147">
    <property type="entry name" value="CHOLINE DEHYDROGENASE, MITOCHONDRIAL"/>
    <property type="match status" value="1"/>
</dbReference>
<dbReference type="EMBL" id="CAVLGL010000083">
    <property type="protein sequence ID" value="CAK1589031.1"/>
    <property type="molecule type" value="Genomic_DNA"/>
</dbReference>
<keyword evidence="8" id="KW-1185">Reference proteome</keyword>
<evidence type="ECO:0000256" key="3">
    <source>
        <dbReference type="ARBA" id="ARBA00022630"/>
    </source>
</evidence>
<feature type="domain" description="Glucose-methanol-choline oxidoreductase N-terminal" evidence="6">
    <location>
        <begin position="319"/>
        <end position="333"/>
    </location>
</feature>
<comment type="similarity">
    <text evidence="2">Belongs to the GMC oxidoreductase family.</text>
</comment>
<dbReference type="InterPro" id="IPR007867">
    <property type="entry name" value="GMC_OxRtase_C"/>
</dbReference>
<dbReference type="PIRSF" id="PIRSF000137">
    <property type="entry name" value="Alcohol_oxidase"/>
    <property type="match status" value="1"/>
</dbReference>
<evidence type="ECO:0000256" key="5">
    <source>
        <dbReference type="PIRSR" id="PIRSR000137-2"/>
    </source>
</evidence>
<evidence type="ECO:0000256" key="2">
    <source>
        <dbReference type="ARBA" id="ARBA00010790"/>
    </source>
</evidence>
<dbReference type="Gene3D" id="3.30.560.10">
    <property type="entry name" value="Glucose Oxidase, domain 3"/>
    <property type="match status" value="1"/>
</dbReference>
<evidence type="ECO:0000259" key="6">
    <source>
        <dbReference type="PROSITE" id="PS00624"/>
    </source>
</evidence>
<dbReference type="PANTHER" id="PTHR11552">
    <property type="entry name" value="GLUCOSE-METHANOL-CHOLINE GMC OXIDOREDUCTASE"/>
    <property type="match status" value="1"/>
</dbReference>
<feature type="binding site" evidence="5">
    <location>
        <begin position="146"/>
        <end position="149"/>
    </location>
    <ligand>
        <name>FAD</name>
        <dbReference type="ChEBI" id="CHEBI:57692"/>
    </ligand>
</feature>
<comment type="caution">
    <text evidence="7">The sequence shown here is derived from an EMBL/GenBank/DDBJ whole genome shotgun (WGS) entry which is preliminary data.</text>
</comment>
<keyword evidence="4 5" id="KW-0274">FAD</keyword>
<dbReference type="SUPFAM" id="SSF54373">
    <property type="entry name" value="FAD-linked reductases, C-terminal domain"/>
    <property type="match status" value="1"/>
</dbReference>
<dbReference type="GO" id="GO:0050660">
    <property type="term" value="F:flavin adenine dinucleotide binding"/>
    <property type="evidence" value="ECO:0007669"/>
    <property type="project" value="InterPro"/>
</dbReference>
<gene>
    <name evidence="7" type="ORF">PARMNEM_LOCUS9588</name>
</gene>
<comment type="cofactor">
    <cofactor evidence="1 5">
        <name>FAD</name>
        <dbReference type="ChEBI" id="CHEBI:57692"/>
    </cofactor>
</comment>
<evidence type="ECO:0000256" key="4">
    <source>
        <dbReference type="ARBA" id="ARBA00022827"/>
    </source>
</evidence>
<dbReference type="InterPro" id="IPR012132">
    <property type="entry name" value="GMC_OxRdtase"/>
</dbReference>
<proteinExistence type="inferred from homology"/>